<reference evidence="1" key="1">
    <citation type="submission" date="2014-11" db="EMBL/GenBank/DDBJ databases">
        <authorList>
            <person name="Amaro Gonzalez C."/>
        </authorList>
    </citation>
    <scope>NUCLEOTIDE SEQUENCE</scope>
</reference>
<sequence>MIYSKVIYRITGKHHQLPS</sequence>
<organism evidence="1">
    <name type="scientific">Anguilla anguilla</name>
    <name type="common">European freshwater eel</name>
    <name type="synonym">Muraena anguilla</name>
    <dbReference type="NCBI Taxonomy" id="7936"/>
    <lineage>
        <taxon>Eukaryota</taxon>
        <taxon>Metazoa</taxon>
        <taxon>Chordata</taxon>
        <taxon>Craniata</taxon>
        <taxon>Vertebrata</taxon>
        <taxon>Euteleostomi</taxon>
        <taxon>Actinopterygii</taxon>
        <taxon>Neopterygii</taxon>
        <taxon>Teleostei</taxon>
        <taxon>Anguilliformes</taxon>
        <taxon>Anguillidae</taxon>
        <taxon>Anguilla</taxon>
    </lineage>
</organism>
<evidence type="ECO:0000313" key="1">
    <source>
        <dbReference type="EMBL" id="JAH08589.1"/>
    </source>
</evidence>
<reference evidence="1" key="2">
    <citation type="journal article" date="2015" name="Fish Shellfish Immunol.">
        <title>Early steps in the European eel (Anguilla anguilla)-Vibrio vulnificus interaction in the gills: Role of the RtxA13 toxin.</title>
        <authorList>
            <person name="Callol A."/>
            <person name="Pajuelo D."/>
            <person name="Ebbesson L."/>
            <person name="Teles M."/>
            <person name="MacKenzie S."/>
            <person name="Amaro C."/>
        </authorList>
    </citation>
    <scope>NUCLEOTIDE SEQUENCE</scope>
</reference>
<accession>A0A0E9PVQ9</accession>
<name>A0A0E9PVQ9_ANGAN</name>
<dbReference type="AlphaFoldDB" id="A0A0E9PVQ9"/>
<proteinExistence type="predicted"/>
<protein>
    <submittedName>
        <fullName evidence="1">Uncharacterized protein</fullName>
    </submittedName>
</protein>
<dbReference type="EMBL" id="GBXM01099988">
    <property type="protein sequence ID" value="JAH08589.1"/>
    <property type="molecule type" value="Transcribed_RNA"/>
</dbReference>